<evidence type="ECO:0000259" key="5">
    <source>
        <dbReference type="Pfam" id="PF01168"/>
    </source>
</evidence>
<organism evidence="6 7">
    <name type="scientific">Candidatus Paenalcaligenes intestinipullorum</name>
    <dbReference type="NCBI Taxonomy" id="2838718"/>
    <lineage>
        <taxon>Bacteria</taxon>
        <taxon>Pseudomonadati</taxon>
        <taxon>Pseudomonadota</taxon>
        <taxon>Betaproteobacteria</taxon>
        <taxon>Burkholderiales</taxon>
        <taxon>Alcaligenaceae</taxon>
        <taxon>Paenalcaligenes</taxon>
    </lineage>
</organism>
<comment type="function">
    <text evidence="2">Pyridoxal 5'-phosphate (PLP)-binding protein, which is involved in PLP homeostasis.</text>
</comment>
<evidence type="ECO:0000256" key="4">
    <source>
        <dbReference type="RuleBase" id="RU004514"/>
    </source>
</evidence>
<dbReference type="InterPro" id="IPR029066">
    <property type="entry name" value="PLP-binding_barrel"/>
</dbReference>
<dbReference type="PANTHER" id="PTHR10146:SF14">
    <property type="entry name" value="PYRIDOXAL PHOSPHATE HOMEOSTASIS PROTEIN"/>
    <property type="match status" value="1"/>
</dbReference>
<evidence type="ECO:0000313" key="7">
    <source>
        <dbReference type="Proteomes" id="UP000823889"/>
    </source>
</evidence>
<keyword evidence="1 2" id="KW-0663">Pyridoxal phosphate</keyword>
<dbReference type="Proteomes" id="UP000823889">
    <property type="component" value="Unassembled WGS sequence"/>
</dbReference>
<dbReference type="AlphaFoldDB" id="A0A9D2RH36"/>
<dbReference type="Pfam" id="PF01168">
    <property type="entry name" value="Ala_racemase_N"/>
    <property type="match status" value="1"/>
</dbReference>
<reference evidence="6" key="1">
    <citation type="journal article" date="2021" name="PeerJ">
        <title>Extensive microbial diversity within the chicken gut microbiome revealed by metagenomics and culture.</title>
        <authorList>
            <person name="Gilroy R."/>
            <person name="Ravi A."/>
            <person name="Getino M."/>
            <person name="Pursley I."/>
            <person name="Horton D.L."/>
            <person name="Alikhan N.F."/>
            <person name="Baker D."/>
            <person name="Gharbi K."/>
            <person name="Hall N."/>
            <person name="Watson M."/>
            <person name="Adriaenssens E.M."/>
            <person name="Foster-Nyarko E."/>
            <person name="Jarju S."/>
            <person name="Secka A."/>
            <person name="Antonio M."/>
            <person name="Oren A."/>
            <person name="Chaudhuri R.R."/>
            <person name="La Ragione R."/>
            <person name="Hildebrand F."/>
            <person name="Pallen M.J."/>
        </authorList>
    </citation>
    <scope>NUCLEOTIDE SEQUENCE</scope>
    <source>
        <strain evidence="6">9264</strain>
    </source>
</reference>
<protein>
    <recommendedName>
        <fullName evidence="2">Pyridoxal phosphate homeostasis protein</fullName>
        <shortName evidence="2">PLP homeostasis protein</shortName>
    </recommendedName>
</protein>
<dbReference type="NCBIfam" id="TIGR00044">
    <property type="entry name" value="YggS family pyridoxal phosphate-dependent enzyme"/>
    <property type="match status" value="1"/>
</dbReference>
<dbReference type="EMBL" id="DWUQ01000167">
    <property type="protein sequence ID" value="HJD44953.1"/>
    <property type="molecule type" value="Genomic_DNA"/>
</dbReference>
<evidence type="ECO:0000313" key="6">
    <source>
        <dbReference type="EMBL" id="HJD44953.1"/>
    </source>
</evidence>
<dbReference type="SUPFAM" id="SSF51419">
    <property type="entry name" value="PLP-binding barrel"/>
    <property type="match status" value="1"/>
</dbReference>
<comment type="caution">
    <text evidence="6">The sequence shown here is derived from an EMBL/GenBank/DDBJ whole genome shotgun (WGS) entry which is preliminary data.</text>
</comment>
<gene>
    <name evidence="6" type="ORF">H9906_08025</name>
</gene>
<dbReference type="PIRSF" id="PIRSF004848">
    <property type="entry name" value="YBL036c_PLPDEIII"/>
    <property type="match status" value="1"/>
</dbReference>
<reference evidence="6" key="2">
    <citation type="submission" date="2021-04" db="EMBL/GenBank/DDBJ databases">
        <authorList>
            <person name="Gilroy R."/>
        </authorList>
    </citation>
    <scope>NUCLEOTIDE SEQUENCE</scope>
    <source>
        <strain evidence="6">9264</strain>
    </source>
</reference>
<proteinExistence type="inferred from homology"/>
<dbReference type="HAMAP" id="MF_02087">
    <property type="entry name" value="PLP_homeostasis"/>
    <property type="match status" value="1"/>
</dbReference>
<dbReference type="InterPro" id="IPR001608">
    <property type="entry name" value="Ala_racemase_N"/>
</dbReference>
<dbReference type="InterPro" id="IPR011078">
    <property type="entry name" value="PyrdxlP_homeostasis"/>
</dbReference>
<dbReference type="PANTHER" id="PTHR10146">
    <property type="entry name" value="PROLINE SYNTHETASE CO-TRANSCRIBED BACTERIAL HOMOLOG PROTEIN"/>
    <property type="match status" value="1"/>
</dbReference>
<feature type="domain" description="Alanine racemase N-terminal" evidence="5">
    <location>
        <begin position="12"/>
        <end position="230"/>
    </location>
</feature>
<accession>A0A9D2RH36</accession>
<dbReference type="Gene3D" id="3.20.20.10">
    <property type="entry name" value="Alanine racemase"/>
    <property type="match status" value="1"/>
</dbReference>
<evidence type="ECO:0000256" key="1">
    <source>
        <dbReference type="ARBA" id="ARBA00022898"/>
    </source>
</evidence>
<name>A0A9D2RH36_9BURK</name>
<sequence length="233" mass="25815">MDDLTSAFTQRLHHIRQRIAEACTHVGREPQSVQLLPVSKSFDDAVVQTAIEAGLQRFGENRLPAIQQRLQAFPDQALDWIMIGHVQSNKAKDIARYVTELHSLDRLSVAEALDRRLQQQGRGLPVLIQLKTAQEGSKTGLEPAELTEFLRTLKAYASLKPFGVMTMATQTTDVAEQRRCFALARQAVEQAREAGFDLPCLSMGMSDDLEAAVAEGSTEVRIGSALFGTRYYA</sequence>
<evidence type="ECO:0000256" key="3">
    <source>
        <dbReference type="PIRSR" id="PIRSR004848-1"/>
    </source>
</evidence>
<comment type="cofactor">
    <cofactor evidence="3">
        <name>pyridoxal 5'-phosphate</name>
        <dbReference type="ChEBI" id="CHEBI:597326"/>
    </cofactor>
</comment>
<comment type="similarity">
    <text evidence="2 4">Belongs to the pyridoxal phosphate-binding protein YggS/PROSC family.</text>
</comment>
<dbReference type="CDD" id="cd00635">
    <property type="entry name" value="PLPDE_III_YBL036c_like"/>
    <property type="match status" value="1"/>
</dbReference>
<feature type="modified residue" description="N6-(pyridoxal phosphate)lysine" evidence="2 3">
    <location>
        <position position="40"/>
    </location>
</feature>
<dbReference type="GO" id="GO:0030170">
    <property type="term" value="F:pyridoxal phosphate binding"/>
    <property type="evidence" value="ECO:0007669"/>
    <property type="project" value="UniProtKB-UniRule"/>
</dbReference>
<evidence type="ECO:0000256" key="2">
    <source>
        <dbReference type="HAMAP-Rule" id="MF_02087"/>
    </source>
</evidence>